<dbReference type="GeneID" id="76424404"/>
<evidence type="ECO:0000313" key="3">
    <source>
        <dbReference type="EMBL" id="QSZ67544.1"/>
    </source>
</evidence>
<protein>
    <submittedName>
        <fullName evidence="3">Deoxyhypusine synthase</fullName>
        <ecNumber evidence="3">2.5.1.46</ecNumber>
    </submittedName>
</protein>
<dbReference type="SUPFAM" id="SSF52467">
    <property type="entry name" value="DHS-like NAD/FAD-binding domain"/>
    <property type="match status" value="1"/>
</dbReference>
<dbReference type="Gene3D" id="3.40.910.10">
    <property type="entry name" value="Deoxyhypusine synthase"/>
    <property type="match status" value="1"/>
</dbReference>
<reference evidence="3" key="1">
    <citation type="journal article" date="2001" name="Int. J. Syst. Evol. Microbiol.">
        <title>Methanofollis aquaemaris sp. nov., a methanogen isolated from an aquaculture fish pond.</title>
        <authorList>
            <person name="Lai M.C."/>
            <person name="Chen S.C."/>
        </authorList>
    </citation>
    <scope>NUCLEOTIDE SEQUENCE</scope>
    <source>
        <strain evidence="3">N2F9704</strain>
    </source>
</reference>
<name>A0A8A3S795_9EURY</name>
<dbReference type="EC" id="2.5.1.46" evidence="3"/>
<gene>
    <name evidence="3" type="ORF">RJ40_08520</name>
</gene>
<dbReference type="RefSeq" id="WP_265580445.1">
    <property type="nucleotide sequence ID" value="NZ_CP036172.1"/>
</dbReference>
<dbReference type="PANTHER" id="PTHR11703:SF2">
    <property type="entry name" value="DEOXYHYPUSINE SYNTHASE-LIKE PROTEIN"/>
    <property type="match status" value="1"/>
</dbReference>
<evidence type="ECO:0000313" key="4">
    <source>
        <dbReference type="Proteomes" id="UP001042704"/>
    </source>
</evidence>
<organism evidence="3 4">
    <name type="scientific">Methanofollis aquaemaris</name>
    <dbReference type="NCBI Taxonomy" id="126734"/>
    <lineage>
        <taxon>Archaea</taxon>
        <taxon>Methanobacteriati</taxon>
        <taxon>Methanobacteriota</taxon>
        <taxon>Stenosarchaea group</taxon>
        <taxon>Methanomicrobia</taxon>
        <taxon>Methanomicrobiales</taxon>
        <taxon>Methanomicrobiaceae</taxon>
        <taxon>Methanofollis</taxon>
    </lineage>
</organism>
<evidence type="ECO:0000256" key="1">
    <source>
        <dbReference type="ARBA" id="ARBA00009892"/>
    </source>
</evidence>
<keyword evidence="2 3" id="KW-0808">Transferase</keyword>
<dbReference type="AlphaFoldDB" id="A0A8A3S795"/>
<reference evidence="3" key="2">
    <citation type="submission" date="2019-02" db="EMBL/GenBank/DDBJ databases">
        <authorList>
            <person name="Chen S.-C."/>
            <person name="Chien H.-H."/>
            <person name="Lai M.-C."/>
        </authorList>
    </citation>
    <scope>NUCLEOTIDE SEQUENCE</scope>
    <source>
        <strain evidence="3">N2F9704</strain>
    </source>
</reference>
<dbReference type="InterPro" id="IPR029035">
    <property type="entry name" value="DHS-like_NAD/FAD-binding_dom"/>
</dbReference>
<comment type="similarity">
    <text evidence="1">Belongs to the deoxyhypusine synthase family.</text>
</comment>
<dbReference type="InterPro" id="IPR036982">
    <property type="entry name" value="Deoxyhypusine_synthase_sf"/>
</dbReference>
<dbReference type="GO" id="GO:0034038">
    <property type="term" value="F:deoxyhypusine synthase activity"/>
    <property type="evidence" value="ECO:0007669"/>
    <property type="project" value="UniProtKB-EC"/>
</dbReference>
<accession>A0A8A3S795</accession>
<dbReference type="PANTHER" id="PTHR11703">
    <property type="entry name" value="DEOXYHYPUSINE SYNTHASE"/>
    <property type="match status" value="1"/>
</dbReference>
<dbReference type="GO" id="GO:0005737">
    <property type="term" value="C:cytoplasm"/>
    <property type="evidence" value="ECO:0007669"/>
    <property type="project" value="TreeGrafter"/>
</dbReference>
<keyword evidence="4" id="KW-1185">Reference proteome</keyword>
<dbReference type="NCBIfam" id="NF002630">
    <property type="entry name" value="PRK02301.1"/>
    <property type="match status" value="1"/>
</dbReference>
<dbReference type="Proteomes" id="UP001042704">
    <property type="component" value="Chromosome"/>
</dbReference>
<dbReference type="InterPro" id="IPR002773">
    <property type="entry name" value="Deoxyhypusine_synthase"/>
</dbReference>
<dbReference type="Pfam" id="PF01916">
    <property type="entry name" value="DS"/>
    <property type="match status" value="1"/>
</dbReference>
<dbReference type="EMBL" id="CP036172">
    <property type="protein sequence ID" value="QSZ67544.1"/>
    <property type="molecule type" value="Genomic_DNA"/>
</dbReference>
<sequence length="315" mass="34195">MESNTEECGDPVKQLKLSPGMTADTLVRAIKGAGAYNGGALAQAVDIYEMMLRDEKATKFFGLAGAMVPAGMGGVVSDLIERGHIDILVSTGANLTHDTIEAIGCHHYHGTAVCDDIELRHEEINRIYDIFLPDEAFIHLEEFMQECLTEIPDKTTITISGLLRHIGEHLDHGILATAAKYDVPVFCPAIQDSMLGLQFWFYNQMHHITVDAFGDMKDIIDRCYAAEHAGAFLVGGGVPKNFIFQNKLITPTGFDYAVQLTGDRPDLGGLSGATLTEAQSWGKINEDAAAITVYGDATINLPLIAAAVLERLEQD</sequence>
<proteinExistence type="inferred from homology"/>
<evidence type="ECO:0000256" key="2">
    <source>
        <dbReference type="ARBA" id="ARBA00022679"/>
    </source>
</evidence>
<dbReference type="KEGG" id="maqe:RJ40_08520"/>